<evidence type="ECO:0000256" key="2">
    <source>
        <dbReference type="ARBA" id="ARBA00022741"/>
    </source>
</evidence>
<protein>
    <submittedName>
        <fullName evidence="5">Type IV pilus assembly protein PilB</fullName>
    </submittedName>
</protein>
<comment type="caution">
    <text evidence="5">The sequence shown here is derived from an EMBL/GenBank/DDBJ whole genome shotgun (WGS) entry which is preliminary data.</text>
</comment>
<dbReference type="SMART" id="SM00382">
    <property type="entry name" value="AAA"/>
    <property type="match status" value="1"/>
</dbReference>
<dbReference type="InterPro" id="IPR001482">
    <property type="entry name" value="T2SS/T4SS_dom"/>
</dbReference>
<dbReference type="Proteomes" id="UP000245412">
    <property type="component" value="Unassembled WGS sequence"/>
</dbReference>
<sequence length="553" mass="61911">MNIKNIPIGEVLKEYGYITEEQLQEALKAQKGKRLGDLLIEMGFITERQKLQALAERLTLRLTDLSGVQAELEAVEMIPRALAEKYNILAIRKSEHYLTVVTDEPMNFYGLEDIRQLVGKDLEILLAEKAPVARAIEYYYAEVEARAATRNANTSMKEEVEEIELEEGEGDAPIIKLLSSLIQRAYSTHASDIHIEPFETKTLVRMRIDGTIVEYVTLQRSVHASLIARMKILADLDIAERRIPQDGHFRTKIESEMINIRVSVIPTVFGEKAVLRLLASNGAIDHADAFGMNETDYMKFRKMLKSPNGIIYLTGPTGSGKSTTLYMVLEELAKGQVNISTIEDPVEKNVAKINQMQVNNMAGLTFETGLRALLRQDPDIIMVGETRDAETASISIRAAITGHLVLSTLHTNNAISSIVRLIDMGMEPYMIANSLVGVVAQRLMRKVCPHCCREAETTPDERKILGEEIMTVKKAVGCNRCNFTGYNGRVAIHEIVNIDDEIRQMITNRASMAEITEYAVRTQDMKSLKQAGQELVRAGITTMDELVKIAYYS</sequence>
<dbReference type="RefSeq" id="WP_257497573.1">
    <property type="nucleotide sequence ID" value="NZ_QGGY01000011.1"/>
</dbReference>
<evidence type="ECO:0000313" key="5">
    <source>
        <dbReference type="EMBL" id="PWJ73803.1"/>
    </source>
</evidence>
<evidence type="ECO:0000259" key="4">
    <source>
        <dbReference type="SMART" id="SM00382"/>
    </source>
</evidence>
<comment type="similarity">
    <text evidence="1">Belongs to the GSP E family.</text>
</comment>
<dbReference type="Pfam" id="PF05157">
    <property type="entry name" value="MshEN"/>
    <property type="match status" value="1"/>
</dbReference>
<dbReference type="Gene3D" id="3.30.300.160">
    <property type="entry name" value="Type II secretion system, protein E, N-terminal domain"/>
    <property type="match status" value="1"/>
</dbReference>
<evidence type="ECO:0000256" key="1">
    <source>
        <dbReference type="ARBA" id="ARBA00006611"/>
    </source>
</evidence>
<reference evidence="5 6" key="1">
    <citation type="submission" date="2018-05" db="EMBL/GenBank/DDBJ databases">
        <authorList>
            <person name="Goeker M."/>
            <person name="Huntemann M."/>
            <person name="Clum A."/>
            <person name="Pillay M."/>
            <person name="Palaniappan K."/>
            <person name="Varghese N."/>
            <person name="Mikhailova N."/>
            <person name="Stamatis D."/>
            <person name="Reddy T."/>
            <person name="Daum C."/>
            <person name="Shapiro N."/>
            <person name="Ivanova N."/>
            <person name="Kyrpides N."/>
            <person name="Woyke T."/>
        </authorList>
    </citation>
    <scope>NUCLEOTIDE SEQUENCE [LARGE SCALE GENOMIC DNA]</scope>
    <source>
        <strain evidence="5 6">DSM 26524</strain>
    </source>
</reference>
<dbReference type="InterPro" id="IPR007831">
    <property type="entry name" value="T2SS_GspE_N"/>
</dbReference>
<dbReference type="PANTHER" id="PTHR30258">
    <property type="entry name" value="TYPE II SECRETION SYSTEM PROTEIN GSPE-RELATED"/>
    <property type="match status" value="1"/>
</dbReference>
<evidence type="ECO:0000313" key="6">
    <source>
        <dbReference type="Proteomes" id="UP000245412"/>
    </source>
</evidence>
<dbReference type="GO" id="GO:0016887">
    <property type="term" value="F:ATP hydrolysis activity"/>
    <property type="evidence" value="ECO:0007669"/>
    <property type="project" value="TreeGrafter"/>
</dbReference>
<keyword evidence="6" id="KW-1185">Reference proteome</keyword>
<dbReference type="CDD" id="cd01129">
    <property type="entry name" value="PulE-GspE-like"/>
    <property type="match status" value="1"/>
</dbReference>
<dbReference type="Gene3D" id="3.40.50.300">
    <property type="entry name" value="P-loop containing nucleotide triphosphate hydrolases"/>
    <property type="match status" value="1"/>
</dbReference>
<keyword evidence="3" id="KW-0067">ATP-binding</keyword>
<dbReference type="AlphaFoldDB" id="A0AB73T1C5"/>
<dbReference type="Gene3D" id="3.30.450.90">
    <property type="match status" value="1"/>
</dbReference>
<gene>
    <name evidence="5" type="ORF">C7383_111139</name>
</gene>
<name>A0AB73T1C5_9FIRM</name>
<dbReference type="PANTHER" id="PTHR30258:SF1">
    <property type="entry name" value="PROTEIN TRANSPORT PROTEIN HOFB HOMOLOG"/>
    <property type="match status" value="1"/>
</dbReference>
<feature type="domain" description="AAA+ ATPase" evidence="4">
    <location>
        <begin position="307"/>
        <end position="442"/>
    </location>
</feature>
<dbReference type="SUPFAM" id="SSF160246">
    <property type="entry name" value="EspE N-terminal domain-like"/>
    <property type="match status" value="1"/>
</dbReference>
<keyword evidence="2" id="KW-0547">Nucleotide-binding</keyword>
<dbReference type="GO" id="GO:0005524">
    <property type="term" value="F:ATP binding"/>
    <property type="evidence" value="ECO:0007669"/>
    <property type="project" value="UniProtKB-KW"/>
</dbReference>
<dbReference type="GO" id="GO:0005886">
    <property type="term" value="C:plasma membrane"/>
    <property type="evidence" value="ECO:0007669"/>
    <property type="project" value="TreeGrafter"/>
</dbReference>
<dbReference type="EMBL" id="QGGY01000011">
    <property type="protein sequence ID" value="PWJ73803.1"/>
    <property type="molecule type" value="Genomic_DNA"/>
</dbReference>
<organism evidence="5 6">
    <name type="scientific">Murimonas intestini</name>
    <dbReference type="NCBI Taxonomy" id="1337051"/>
    <lineage>
        <taxon>Bacteria</taxon>
        <taxon>Bacillati</taxon>
        <taxon>Bacillota</taxon>
        <taxon>Clostridia</taxon>
        <taxon>Lachnospirales</taxon>
        <taxon>Lachnospiraceae</taxon>
        <taxon>Murimonas</taxon>
    </lineage>
</organism>
<dbReference type="InterPro" id="IPR027417">
    <property type="entry name" value="P-loop_NTPase"/>
</dbReference>
<evidence type="ECO:0000256" key="3">
    <source>
        <dbReference type="ARBA" id="ARBA00022840"/>
    </source>
</evidence>
<dbReference type="InterPro" id="IPR037257">
    <property type="entry name" value="T2SS_E_N_sf"/>
</dbReference>
<dbReference type="Pfam" id="PF00437">
    <property type="entry name" value="T2SSE"/>
    <property type="match status" value="1"/>
</dbReference>
<dbReference type="SUPFAM" id="SSF52540">
    <property type="entry name" value="P-loop containing nucleoside triphosphate hydrolases"/>
    <property type="match status" value="1"/>
</dbReference>
<proteinExistence type="inferred from homology"/>
<dbReference type="InterPro" id="IPR003593">
    <property type="entry name" value="AAA+_ATPase"/>
</dbReference>
<accession>A0AB73T1C5</accession>